<dbReference type="GO" id="GO:0006355">
    <property type="term" value="P:regulation of DNA-templated transcription"/>
    <property type="evidence" value="ECO:0007669"/>
    <property type="project" value="InterPro"/>
</dbReference>
<dbReference type="GO" id="GO:0043565">
    <property type="term" value="F:sequence-specific DNA binding"/>
    <property type="evidence" value="ECO:0007669"/>
    <property type="project" value="InterPro"/>
</dbReference>
<evidence type="ECO:0000259" key="4">
    <source>
        <dbReference type="PROSITE" id="PS50114"/>
    </source>
</evidence>
<keyword evidence="1" id="KW-0479">Metal-binding</keyword>
<keyword evidence="6" id="KW-1185">Reference proteome</keyword>
<dbReference type="SUPFAM" id="SSF57716">
    <property type="entry name" value="Glucocorticoid receptor-like (DNA-binding domain)"/>
    <property type="match status" value="1"/>
</dbReference>
<reference evidence="6" key="1">
    <citation type="journal article" date="2013" name="New Phytol.">
        <title>Comparative genomic and transcriptomic analyses reveal the hemibiotrophic stage shift of Colletotrichum fungi.</title>
        <authorList>
            <person name="Gan P."/>
            <person name="Ikeda K."/>
            <person name="Irieda H."/>
            <person name="Narusaka M."/>
            <person name="O'Connell R.J."/>
            <person name="Narusaka Y."/>
            <person name="Takano Y."/>
            <person name="Kubo Y."/>
            <person name="Shirasu K."/>
        </authorList>
    </citation>
    <scope>NUCLEOTIDE SEQUENCE [LARGE SCALE GENOMIC DNA]</scope>
    <source>
        <strain evidence="6">104-T / ATCC 96160 / CBS 514.97 / LARS 414 / MAFF 240422</strain>
    </source>
</reference>
<protein>
    <submittedName>
        <fullName evidence="5">Cutinase gene palindrome-binding protein</fullName>
    </submittedName>
</protein>
<accession>A0A484FRI1</accession>
<feature type="region of interest" description="Disordered" evidence="2">
    <location>
        <begin position="271"/>
        <end position="322"/>
    </location>
</feature>
<sequence length="745" mass="81485">MFGFGPQDAFSAFDAMADADPNIMSSLLDSTMYGSFDAMSMNVDNSGDDNAMSTFNFVGNTPMPDGLADDTPSMNNNYSSNGDDASSVVGAGPPPTGGFNSQALQQAGSTLTEFTKRRNWPAKVVEELKDFLQILDANGRIRYVSPSILNLTGYSSEEISDTFLKDLVHPDDVGVFVAELNESIASGNPLRLFFRFKKKDGKYAIFESVGHAHIAAAKFAPNPHNQSPFCQAVFMMSRPYPTKNAGLLDSFLEHKMENERLRRRIAELRREEEMENEESQRQWRQSQEGRSDVTPSETTITTSAPSAISRGGDGANEKSSAPNIALTREALEGVAGSRPDSLRDKMARYEGASHTDTIEMLTGLRYIEGERSRGITTGNASPTLIKGDAGIAIPLDRDPRTGDKKKKLKTSEEYVCTDCGTLDSPEWRKGPSGPKTLCNACGLRWAKKEKKNRHGNSGGIKLKPSLCKRRNCVTLARESSRSAMNTDCRMHRPEAPDSRCRAVAVGKRPSLIARQRKRRRGLSLRIYKELSLDTDLKAQEYLNKDDEDKPQQQQQQQSYGQQHLPPGDKAHGGNYPAGGGFFRDDDDDDYKHAASEASRRAGSSGDSDLFSSVLTALTQKKAQLKAEDIDEDDAVKKHKKFFGDDDDDEKADEKGLGTAAAIQALKMFSSGDTGGQKQSQGGFAGLAMAEASRLFDQRQSQGKVADGASKESAIQQAGEMALKMYFKSQGEQQGGFMGLASKFLK</sequence>
<dbReference type="GO" id="GO:0008270">
    <property type="term" value="F:zinc ion binding"/>
    <property type="evidence" value="ECO:0007669"/>
    <property type="project" value="UniProtKB-KW"/>
</dbReference>
<feature type="compositionally biased region" description="Basic and acidic residues" evidence="2">
    <location>
        <begin position="589"/>
        <end position="599"/>
    </location>
</feature>
<dbReference type="Pfam" id="PF00320">
    <property type="entry name" value="GATA"/>
    <property type="match status" value="1"/>
</dbReference>
<evidence type="ECO:0000313" key="6">
    <source>
        <dbReference type="Proteomes" id="UP000014480"/>
    </source>
</evidence>
<dbReference type="Proteomes" id="UP000014480">
    <property type="component" value="Unassembled WGS sequence"/>
</dbReference>
<dbReference type="PROSITE" id="PS50114">
    <property type="entry name" value="GATA_ZN_FINGER_2"/>
    <property type="match status" value="1"/>
</dbReference>
<organism evidence="5 6">
    <name type="scientific">Colletotrichum orbiculare (strain 104-T / ATCC 96160 / CBS 514.97 / LARS 414 / MAFF 240422)</name>
    <name type="common">Cucumber anthracnose fungus</name>
    <name type="synonym">Colletotrichum lagenarium</name>
    <dbReference type="NCBI Taxonomy" id="1213857"/>
    <lineage>
        <taxon>Eukaryota</taxon>
        <taxon>Fungi</taxon>
        <taxon>Dikarya</taxon>
        <taxon>Ascomycota</taxon>
        <taxon>Pezizomycotina</taxon>
        <taxon>Sordariomycetes</taxon>
        <taxon>Hypocreomycetidae</taxon>
        <taxon>Glomerellales</taxon>
        <taxon>Glomerellaceae</taxon>
        <taxon>Colletotrichum</taxon>
        <taxon>Colletotrichum orbiculare species complex</taxon>
    </lineage>
</organism>
<feature type="compositionally biased region" description="Low complexity" evidence="2">
    <location>
        <begin position="282"/>
        <end position="309"/>
    </location>
</feature>
<dbReference type="STRING" id="1213857.A0A484FRI1"/>
<keyword evidence="1" id="KW-0863">Zinc-finger</keyword>
<feature type="region of interest" description="Disordered" evidence="2">
    <location>
        <begin position="68"/>
        <end position="102"/>
    </location>
</feature>
<dbReference type="Gene3D" id="3.30.450.20">
    <property type="entry name" value="PAS domain"/>
    <property type="match status" value="1"/>
</dbReference>
<evidence type="ECO:0000256" key="2">
    <source>
        <dbReference type="SAM" id="MobiDB-lite"/>
    </source>
</evidence>
<feature type="compositionally biased region" description="Low complexity" evidence="2">
    <location>
        <begin position="551"/>
        <end position="562"/>
    </location>
</feature>
<feature type="compositionally biased region" description="Polar residues" evidence="2">
    <location>
        <begin position="72"/>
        <end position="84"/>
    </location>
</feature>
<dbReference type="CDD" id="cd00130">
    <property type="entry name" value="PAS"/>
    <property type="match status" value="1"/>
</dbReference>
<dbReference type="PANTHER" id="PTHR39477:SF1">
    <property type="entry name" value="BETA-FLANKING PROTEIN"/>
    <property type="match status" value="1"/>
</dbReference>
<evidence type="ECO:0000259" key="3">
    <source>
        <dbReference type="PROSITE" id="PS50112"/>
    </source>
</evidence>
<evidence type="ECO:0000313" key="5">
    <source>
        <dbReference type="EMBL" id="TDZ20325.1"/>
    </source>
</evidence>
<dbReference type="SMART" id="SM00401">
    <property type="entry name" value="ZnF_GATA"/>
    <property type="match status" value="1"/>
</dbReference>
<keyword evidence="1" id="KW-0862">Zinc</keyword>
<dbReference type="InterPro" id="IPR000014">
    <property type="entry name" value="PAS"/>
</dbReference>
<feature type="region of interest" description="Disordered" evidence="2">
    <location>
        <begin position="545"/>
        <end position="607"/>
    </location>
</feature>
<dbReference type="Pfam" id="PF24845">
    <property type="entry name" value="DUF7721"/>
    <property type="match status" value="1"/>
</dbReference>
<dbReference type="SUPFAM" id="SSF55785">
    <property type="entry name" value="PYP-like sensor domain (PAS domain)"/>
    <property type="match status" value="1"/>
</dbReference>
<dbReference type="SMART" id="SM00091">
    <property type="entry name" value="PAS"/>
    <property type="match status" value="1"/>
</dbReference>
<dbReference type="AlphaFoldDB" id="A0A484FRI1"/>
<comment type="caution">
    <text evidence="5">The sequence shown here is derived from an EMBL/GenBank/DDBJ whole genome shotgun (WGS) entry which is preliminary data.</text>
</comment>
<dbReference type="InterPro" id="IPR056138">
    <property type="entry name" value="DUF7721"/>
</dbReference>
<dbReference type="InterPro" id="IPR013088">
    <property type="entry name" value="Znf_NHR/GATA"/>
</dbReference>
<dbReference type="Pfam" id="PF08447">
    <property type="entry name" value="PAS_3"/>
    <property type="match status" value="1"/>
</dbReference>
<evidence type="ECO:0000256" key="1">
    <source>
        <dbReference type="PROSITE-ProRule" id="PRU00094"/>
    </source>
</evidence>
<dbReference type="InterPro" id="IPR000679">
    <property type="entry name" value="Znf_GATA"/>
</dbReference>
<dbReference type="Gene3D" id="3.30.50.10">
    <property type="entry name" value="Erythroid Transcription Factor GATA-1, subunit A"/>
    <property type="match status" value="1"/>
</dbReference>
<dbReference type="PROSITE" id="PS00344">
    <property type="entry name" value="GATA_ZN_FINGER_1"/>
    <property type="match status" value="1"/>
</dbReference>
<feature type="domain" description="PAS" evidence="3">
    <location>
        <begin position="117"/>
        <end position="187"/>
    </location>
</feature>
<dbReference type="PROSITE" id="PS50112">
    <property type="entry name" value="PAS"/>
    <property type="match status" value="1"/>
</dbReference>
<gene>
    <name evidence="5" type="primary">CGPB-1</name>
    <name evidence="5" type="ORF">Cob_v006781</name>
</gene>
<reference evidence="6" key="2">
    <citation type="journal article" date="2019" name="Mol. Plant Microbe Interact.">
        <title>Genome sequence resources for four phytopathogenic fungi from the Colletotrichum orbiculare species complex.</title>
        <authorList>
            <person name="Gan P."/>
            <person name="Tsushima A."/>
            <person name="Narusaka M."/>
            <person name="Narusaka Y."/>
            <person name="Takano Y."/>
            <person name="Kubo Y."/>
            <person name="Shirasu K."/>
        </authorList>
    </citation>
    <scope>GENOME REANNOTATION</scope>
    <source>
        <strain evidence="6">104-T / ATCC 96160 / CBS 514.97 / LARS 414 / MAFF 240422</strain>
    </source>
</reference>
<feature type="domain" description="GATA-type" evidence="4">
    <location>
        <begin position="410"/>
        <end position="443"/>
    </location>
</feature>
<dbReference type="InterPro" id="IPR035965">
    <property type="entry name" value="PAS-like_dom_sf"/>
</dbReference>
<dbReference type="InterPro" id="IPR013655">
    <property type="entry name" value="PAS_fold_3"/>
</dbReference>
<dbReference type="NCBIfam" id="TIGR00229">
    <property type="entry name" value="sensory_box"/>
    <property type="match status" value="1"/>
</dbReference>
<dbReference type="CDD" id="cd00202">
    <property type="entry name" value="ZnF_GATA"/>
    <property type="match status" value="1"/>
</dbReference>
<name>A0A484FRI1_COLOR</name>
<proteinExistence type="predicted"/>
<dbReference type="PANTHER" id="PTHR39477">
    <property type="entry name" value="CHROMOSOME 8, WHOLE GENOME SHOTGUN SEQUENCE"/>
    <property type="match status" value="1"/>
</dbReference>
<dbReference type="OrthoDB" id="2162994at2759"/>
<dbReference type="EMBL" id="AMCV02000017">
    <property type="protein sequence ID" value="TDZ20325.1"/>
    <property type="molecule type" value="Genomic_DNA"/>
</dbReference>